<feature type="region of interest" description="Disordered" evidence="1">
    <location>
        <begin position="1"/>
        <end position="66"/>
    </location>
</feature>
<dbReference type="EMBL" id="JAYMGO010000009">
    <property type="protein sequence ID" value="KAL1268054.1"/>
    <property type="molecule type" value="Genomic_DNA"/>
</dbReference>
<protein>
    <submittedName>
        <fullName evidence="2">Uncharacterized protein</fullName>
    </submittedName>
</protein>
<accession>A0ABR3MTU2</accession>
<proteinExistence type="predicted"/>
<dbReference type="Proteomes" id="UP001558613">
    <property type="component" value="Unassembled WGS sequence"/>
</dbReference>
<evidence type="ECO:0000313" key="2">
    <source>
        <dbReference type="EMBL" id="KAL1268054.1"/>
    </source>
</evidence>
<feature type="region of interest" description="Disordered" evidence="1">
    <location>
        <begin position="79"/>
        <end position="105"/>
    </location>
</feature>
<evidence type="ECO:0000256" key="1">
    <source>
        <dbReference type="SAM" id="MobiDB-lite"/>
    </source>
</evidence>
<organism evidence="2 3">
    <name type="scientific">Cirrhinus molitorella</name>
    <name type="common">mud carp</name>
    <dbReference type="NCBI Taxonomy" id="172907"/>
    <lineage>
        <taxon>Eukaryota</taxon>
        <taxon>Metazoa</taxon>
        <taxon>Chordata</taxon>
        <taxon>Craniata</taxon>
        <taxon>Vertebrata</taxon>
        <taxon>Euteleostomi</taxon>
        <taxon>Actinopterygii</taxon>
        <taxon>Neopterygii</taxon>
        <taxon>Teleostei</taxon>
        <taxon>Ostariophysi</taxon>
        <taxon>Cypriniformes</taxon>
        <taxon>Cyprinidae</taxon>
        <taxon>Labeoninae</taxon>
        <taxon>Labeonini</taxon>
        <taxon>Cirrhinus</taxon>
    </lineage>
</organism>
<feature type="compositionally biased region" description="Polar residues" evidence="1">
    <location>
        <begin position="79"/>
        <end position="91"/>
    </location>
</feature>
<comment type="caution">
    <text evidence="2">The sequence shown here is derived from an EMBL/GenBank/DDBJ whole genome shotgun (WGS) entry which is preliminary data.</text>
</comment>
<sequence>MARAQAHLSDRLLARRQHMTPKTPEEPQHVNGTLSVRDPRHSPAPDESDVARGLSQEPCHTGKNGSDLQFLEDQLQSSKYGTVLSEPQLTHGTEKSPCRSRPPHGPCGQTVSHLFWANLHLIRLLSMEKGQCQVMR</sequence>
<reference evidence="2 3" key="1">
    <citation type="submission" date="2023-09" db="EMBL/GenBank/DDBJ databases">
        <authorList>
            <person name="Wang M."/>
        </authorList>
    </citation>
    <scope>NUCLEOTIDE SEQUENCE [LARGE SCALE GENOMIC DNA]</scope>
    <source>
        <strain evidence="2">GT-2023</strain>
        <tissue evidence="2">Liver</tissue>
    </source>
</reference>
<evidence type="ECO:0000313" key="3">
    <source>
        <dbReference type="Proteomes" id="UP001558613"/>
    </source>
</evidence>
<gene>
    <name evidence="2" type="ORF">QQF64_033417</name>
</gene>
<name>A0ABR3MTU2_9TELE</name>
<keyword evidence="3" id="KW-1185">Reference proteome</keyword>